<evidence type="ECO:0000313" key="1">
    <source>
        <dbReference type="EMBL" id="SHN80752.1"/>
    </source>
</evidence>
<dbReference type="OrthoDB" id="7961013at2"/>
<proteinExistence type="predicted"/>
<organism evidence="1 2">
    <name type="scientific">Bradyrhizobium erythrophlei</name>
    <dbReference type="NCBI Taxonomy" id="1437360"/>
    <lineage>
        <taxon>Bacteria</taxon>
        <taxon>Pseudomonadati</taxon>
        <taxon>Pseudomonadota</taxon>
        <taxon>Alphaproteobacteria</taxon>
        <taxon>Hyphomicrobiales</taxon>
        <taxon>Nitrobacteraceae</taxon>
        <taxon>Bradyrhizobium</taxon>
    </lineage>
</organism>
<name>A0A1M7UCH4_9BRAD</name>
<dbReference type="EMBL" id="LT670849">
    <property type="protein sequence ID" value="SHN80752.1"/>
    <property type="molecule type" value="Genomic_DNA"/>
</dbReference>
<protein>
    <submittedName>
        <fullName evidence="1">Uncharacterized protein</fullName>
    </submittedName>
</protein>
<accession>A0A1M7UCH4</accession>
<dbReference type="AlphaFoldDB" id="A0A1M7UCH4"/>
<dbReference type="RefSeq" id="WP_156898635.1">
    <property type="nucleotide sequence ID" value="NZ_LT670849.1"/>
</dbReference>
<gene>
    <name evidence="1" type="ORF">SAMN05444170_4492</name>
</gene>
<dbReference type="Proteomes" id="UP000184096">
    <property type="component" value="Chromosome I"/>
</dbReference>
<sequence>MSFTVKGMCRHGELMHRRKTPETALKKARELAKTGCYNLHIVTPEGRDYDSSEFGDLPRSHVAARRVLTRVP</sequence>
<keyword evidence="2" id="KW-1185">Reference proteome</keyword>
<evidence type="ECO:0000313" key="2">
    <source>
        <dbReference type="Proteomes" id="UP000184096"/>
    </source>
</evidence>
<reference evidence="2" key="1">
    <citation type="submission" date="2016-11" db="EMBL/GenBank/DDBJ databases">
        <authorList>
            <person name="Varghese N."/>
            <person name="Submissions S."/>
        </authorList>
    </citation>
    <scope>NUCLEOTIDE SEQUENCE [LARGE SCALE GENOMIC DNA]</scope>
    <source>
        <strain evidence="2">GAS401</strain>
    </source>
</reference>